<dbReference type="Pfam" id="PF21601">
    <property type="entry name" value="GldM_2nd"/>
    <property type="match status" value="1"/>
</dbReference>
<keyword evidence="2" id="KW-0812">Transmembrane</keyword>
<evidence type="ECO:0000259" key="6">
    <source>
        <dbReference type="Pfam" id="PF21602"/>
    </source>
</evidence>
<accession>A0A6S6UI01</accession>
<evidence type="ECO:0000313" key="7">
    <source>
        <dbReference type="EMBL" id="CAA6829694.1"/>
    </source>
</evidence>
<dbReference type="EMBL" id="CACVAQ010000513">
    <property type="protein sequence ID" value="CAA6829694.1"/>
    <property type="molecule type" value="Genomic_DNA"/>
</dbReference>
<evidence type="ECO:0000259" key="3">
    <source>
        <dbReference type="Pfam" id="PF12080"/>
    </source>
</evidence>
<feature type="domain" description="Gliding motility-associated protein GldM N-terminal" evidence="4">
    <location>
        <begin position="62"/>
        <end position="275"/>
    </location>
</feature>
<evidence type="ECO:0000259" key="5">
    <source>
        <dbReference type="Pfam" id="PF21601"/>
    </source>
</evidence>
<evidence type="ECO:0008006" key="8">
    <source>
        <dbReference type="Google" id="ProtNLM"/>
    </source>
</evidence>
<feature type="transmembrane region" description="Helical" evidence="2">
    <location>
        <begin position="46"/>
        <end position="70"/>
    </location>
</feature>
<evidence type="ECO:0000259" key="4">
    <source>
        <dbReference type="Pfam" id="PF12081"/>
    </source>
</evidence>
<dbReference type="InterPro" id="IPR048405">
    <property type="entry name" value="GldM_Ig-like-1"/>
</dbReference>
<feature type="compositionally biased region" description="Basic and acidic residues" evidence="1">
    <location>
        <begin position="142"/>
        <end position="160"/>
    </location>
</feature>
<feature type="domain" description="Gliding motility-associated protein GldM second immunoglobulin-like" evidence="6">
    <location>
        <begin position="383"/>
        <end position="459"/>
    </location>
</feature>
<name>A0A6S6UI01_9BACT</name>
<protein>
    <recommendedName>
        <fullName evidence="8">Gliding motility-associated protein GldM</fullName>
    </recommendedName>
</protein>
<feature type="domain" description="Gliding motility-associated protein GldM C-terminal" evidence="3">
    <location>
        <begin position="462"/>
        <end position="568"/>
    </location>
</feature>
<keyword evidence="2" id="KW-0472">Membrane</keyword>
<keyword evidence="2" id="KW-1133">Transmembrane helix</keyword>
<feature type="domain" description="Gliding motility-associated protein GldM first immunoglobulin-like" evidence="5">
    <location>
        <begin position="282"/>
        <end position="379"/>
    </location>
</feature>
<dbReference type="InterPro" id="IPR022719">
    <property type="entry name" value="Motility-assoc_prot_GldM_C"/>
</dbReference>
<evidence type="ECO:0000256" key="2">
    <source>
        <dbReference type="SAM" id="Phobius"/>
    </source>
</evidence>
<dbReference type="Pfam" id="PF12081">
    <property type="entry name" value="GldM_1st"/>
    <property type="match status" value="1"/>
</dbReference>
<proteinExistence type="predicted"/>
<dbReference type="InterPro" id="IPR048406">
    <property type="entry name" value="GldM_Ig-like-2"/>
</dbReference>
<organism evidence="7">
    <name type="scientific">uncultured Aureispira sp</name>
    <dbReference type="NCBI Taxonomy" id="1331704"/>
    <lineage>
        <taxon>Bacteria</taxon>
        <taxon>Pseudomonadati</taxon>
        <taxon>Bacteroidota</taxon>
        <taxon>Saprospiria</taxon>
        <taxon>Saprospirales</taxon>
        <taxon>Saprospiraceae</taxon>
        <taxon>Aureispira</taxon>
        <taxon>environmental samples</taxon>
    </lineage>
</organism>
<dbReference type="Pfam" id="PF21602">
    <property type="entry name" value="GldM_3rd"/>
    <property type="match status" value="1"/>
</dbReference>
<feature type="region of interest" description="Disordered" evidence="1">
    <location>
        <begin position="135"/>
        <end position="160"/>
    </location>
</feature>
<dbReference type="InterPro" id="IPR022720">
    <property type="entry name" value="Motility-assoc_prot_GldM_N"/>
</dbReference>
<dbReference type="Pfam" id="PF12080">
    <property type="entry name" value="GldM_4th"/>
    <property type="match status" value="1"/>
</dbReference>
<gene>
    <name evidence="7" type="ORF">HELGO_WM25444</name>
</gene>
<evidence type="ECO:0000256" key="1">
    <source>
        <dbReference type="SAM" id="MobiDB-lite"/>
    </source>
</evidence>
<reference evidence="7" key="1">
    <citation type="submission" date="2020-01" db="EMBL/GenBank/DDBJ databases">
        <authorList>
            <person name="Meier V. D."/>
            <person name="Meier V D."/>
        </authorList>
    </citation>
    <scope>NUCLEOTIDE SEQUENCE</scope>
    <source>
        <strain evidence="7">HLG_WM_MAG_10</strain>
    </source>
</reference>
<sequence>MSEVGFYDLAQYLHKEIFSCLRSIYLLHKNKTMSIPKEPRQLMINLMYLVLTAMLALNVSAEIINAFFALDKGNQHSMNIVNDQLDATTRGLEELLADDSKQNFKPIVPAVKDIRNTTKALIAYIDEIRDELIDKGGNSNGQRDDGDFIESHGEMVPKGKKNKDVTTRILVDGGKGDALEQKITSAKQHLIALYTTLLRENGKAFDLKEEEVELKIKGLEKNITLDVDDEWTHSDKKSWADFKFRQMPLAAVLPLLSQIQSNARSAEATMVNDLTAVAGGRTIVIDQFFPVINAEKSYVIKGEPFKAEISLGSYSSQLDPRNIQLTVNGAPLKIGEDGKAILTQNTSSAGSKKLTLGCKVTNPLTGEVKTGTSVFEYEVGMRSATVSADEMNVFYVGVKNPITVSAAGVPSAQLQVTSKGISMTGSGAKRVVTAKKTGIATITLSGGGLTKTDFKFRVKRIPDPVVKCAGKMDGVVKAGTFKAQLGLIPNLENFDFDARCNIQSYVLFYTKKGQDPYAIKGSGNRFSGQVLQVVQKAKANDTYMFTEVKAKCPGDIVARRVNGLSFKIR</sequence>
<dbReference type="AlphaFoldDB" id="A0A6S6UI01"/>